<protein>
    <submittedName>
        <fullName evidence="1">Uncharacterized protein</fullName>
    </submittedName>
</protein>
<sequence length="78" mass="9129">MCEQKDQSRQVFVGDYVTADTRYFVLRDIRGIYPVDVSWRLTYRGYTWIINDVRLLDESRPYYLQITATAVNGSGEAL</sequence>
<proteinExistence type="predicted"/>
<name>A0A8S5NI04_9CAUD</name>
<organism evidence="1">
    <name type="scientific">Siphoviridae sp. ctgu013</name>
    <dbReference type="NCBI Taxonomy" id="2826421"/>
    <lineage>
        <taxon>Viruses</taxon>
        <taxon>Duplodnaviria</taxon>
        <taxon>Heunggongvirae</taxon>
        <taxon>Uroviricota</taxon>
        <taxon>Caudoviricetes</taxon>
    </lineage>
</organism>
<accession>A0A8S5NI04</accession>
<reference evidence="1" key="1">
    <citation type="journal article" date="2021" name="Proc. Natl. Acad. Sci. U.S.A.">
        <title>A Catalog of Tens of Thousands of Viruses from Human Metagenomes Reveals Hidden Associations with Chronic Diseases.</title>
        <authorList>
            <person name="Tisza M.J."/>
            <person name="Buck C.B."/>
        </authorList>
    </citation>
    <scope>NUCLEOTIDE SEQUENCE</scope>
    <source>
        <strain evidence="1">Ctgu013</strain>
    </source>
</reference>
<dbReference type="EMBL" id="BK015171">
    <property type="protein sequence ID" value="DAD93996.1"/>
    <property type="molecule type" value="Genomic_DNA"/>
</dbReference>
<evidence type="ECO:0000313" key="1">
    <source>
        <dbReference type="EMBL" id="DAD93996.1"/>
    </source>
</evidence>